<organism evidence="6 7">
    <name type="scientific">Roseimaritima multifibrata</name>
    <dbReference type="NCBI Taxonomy" id="1930274"/>
    <lineage>
        <taxon>Bacteria</taxon>
        <taxon>Pseudomonadati</taxon>
        <taxon>Planctomycetota</taxon>
        <taxon>Planctomycetia</taxon>
        <taxon>Pirellulales</taxon>
        <taxon>Pirellulaceae</taxon>
        <taxon>Roseimaritima</taxon>
    </lineage>
</organism>
<keyword evidence="2" id="KW-0479">Metal-binding</keyword>
<dbReference type="RefSeq" id="WP_145350116.1">
    <property type="nucleotide sequence ID" value="NZ_CP036262.1"/>
</dbReference>
<dbReference type="PANTHER" id="PTHR37326:SF1">
    <property type="entry name" value="BLL3975 PROTEIN"/>
    <property type="match status" value="1"/>
</dbReference>
<keyword evidence="3" id="KW-0378">Hydrolase</keyword>
<gene>
    <name evidence="6" type="ORF">FF011L_06790</name>
</gene>
<evidence type="ECO:0000256" key="2">
    <source>
        <dbReference type="ARBA" id="ARBA00022723"/>
    </source>
</evidence>
<dbReference type="InterPro" id="IPR043795">
    <property type="entry name" value="N-alpha-Ac-DABA-like"/>
</dbReference>
<dbReference type="OrthoDB" id="9782876at2"/>
<dbReference type="InterPro" id="IPR055438">
    <property type="entry name" value="AstE_AspA_cat"/>
</dbReference>
<dbReference type="CDD" id="cd06251">
    <property type="entry name" value="M14_ASTE_ASPA-like"/>
    <property type="match status" value="1"/>
</dbReference>
<evidence type="ECO:0000256" key="1">
    <source>
        <dbReference type="ARBA" id="ARBA00001947"/>
    </source>
</evidence>
<dbReference type="EMBL" id="CP036262">
    <property type="protein sequence ID" value="QDS91943.1"/>
    <property type="molecule type" value="Genomic_DNA"/>
</dbReference>
<evidence type="ECO:0000313" key="7">
    <source>
        <dbReference type="Proteomes" id="UP000320672"/>
    </source>
</evidence>
<evidence type="ECO:0000313" key="6">
    <source>
        <dbReference type="EMBL" id="QDS91943.1"/>
    </source>
</evidence>
<dbReference type="KEGG" id="rml:FF011L_06790"/>
<dbReference type="Pfam" id="PF24827">
    <property type="entry name" value="AstE_AspA_cat"/>
    <property type="match status" value="1"/>
</dbReference>
<dbReference type="AlphaFoldDB" id="A0A517MAN2"/>
<accession>A0A517MAN2</accession>
<evidence type="ECO:0000259" key="5">
    <source>
        <dbReference type="Pfam" id="PF24827"/>
    </source>
</evidence>
<dbReference type="GO" id="GO:0046872">
    <property type="term" value="F:metal ion binding"/>
    <property type="evidence" value="ECO:0007669"/>
    <property type="project" value="UniProtKB-KW"/>
</dbReference>
<dbReference type="PANTHER" id="PTHR37326">
    <property type="entry name" value="BLL3975 PROTEIN"/>
    <property type="match status" value="1"/>
</dbReference>
<name>A0A517MAN2_9BACT</name>
<reference evidence="6 7" key="1">
    <citation type="submission" date="2019-02" db="EMBL/GenBank/DDBJ databases">
        <title>Deep-cultivation of Planctomycetes and their phenomic and genomic characterization uncovers novel biology.</title>
        <authorList>
            <person name="Wiegand S."/>
            <person name="Jogler M."/>
            <person name="Boedeker C."/>
            <person name="Pinto D."/>
            <person name="Vollmers J."/>
            <person name="Rivas-Marin E."/>
            <person name="Kohn T."/>
            <person name="Peeters S.H."/>
            <person name="Heuer A."/>
            <person name="Rast P."/>
            <person name="Oberbeckmann S."/>
            <person name="Bunk B."/>
            <person name="Jeske O."/>
            <person name="Meyerdierks A."/>
            <person name="Storesund J.E."/>
            <person name="Kallscheuer N."/>
            <person name="Luecker S."/>
            <person name="Lage O.M."/>
            <person name="Pohl T."/>
            <person name="Merkel B.J."/>
            <person name="Hornburger P."/>
            <person name="Mueller R.-W."/>
            <person name="Bruemmer F."/>
            <person name="Labrenz M."/>
            <person name="Spormann A.M."/>
            <person name="Op den Camp H."/>
            <person name="Overmann J."/>
            <person name="Amann R."/>
            <person name="Jetten M.S.M."/>
            <person name="Mascher T."/>
            <person name="Medema M.H."/>
            <person name="Devos D.P."/>
            <person name="Kaster A.-K."/>
            <person name="Ovreas L."/>
            <person name="Rohde M."/>
            <person name="Galperin M.Y."/>
            <person name="Jogler C."/>
        </authorList>
    </citation>
    <scope>NUCLEOTIDE SEQUENCE [LARGE SCALE GENOMIC DNA]</scope>
    <source>
        <strain evidence="6 7">FF011L</strain>
    </source>
</reference>
<keyword evidence="7" id="KW-1185">Reference proteome</keyword>
<evidence type="ECO:0000256" key="4">
    <source>
        <dbReference type="ARBA" id="ARBA00022833"/>
    </source>
</evidence>
<evidence type="ECO:0000256" key="3">
    <source>
        <dbReference type="ARBA" id="ARBA00022801"/>
    </source>
</evidence>
<dbReference type="GO" id="GO:0016788">
    <property type="term" value="F:hydrolase activity, acting on ester bonds"/>
    <property type="evidence" value="ECO:0007669"/>
    <property type="project" value="InterPro"/>
</dbReference>
<feature type="domain" description="Succinylglutamate desuccinylase/Aspartoacylase catalytic" evidence="5">
    <location>
        <begin position="51"/>
        <end position="231"/>
    </location>
</feature>
<protein>
    <submittedName>
        <fullName evidence="6">Aspartoacylase</fullName>
    </submittedName>
</protein>
<comment type="cofactor">
    <cofactor evidence="1">
        <name>Zn(2+)</name>
        <dbReference type="ChEBI" id="CHEBI:29105"/>
    </cofactor>
</comment>
<dbReference type="GO" id="GO:0016811">
    <property type="term" value="F:hydrolase activity, acting on carbon-nitrogen (but not peptide) bonds, in linear amides"/>
    <property type="evidence" value="ECO:0007669"/>
    <property type="project" value="InterPro"/>
</dbReference>
<dbReference type="PIRSF" id="PIRSF039012">
    <property type="entry name" value="ASP"/>
    <property type="match status" value="1"/>
</dbReference>
<sequence length="363" mass="39458">MSEPITSVASLDNLEERVPAGTERFFRLTVSESYNGVMVRLPIVIRRAPNPGPTVCVTAAIHGNEINGTGAIRQLIRESPFELTSGMLIMIPIVNVQGFEAYSRYLPDRRDLNRSFPGSASGSMASRLANKLFTEVVQRCDYGIDLHTASVRRTNFPNVRGDFSVPAIRDMGKAFGCQWMLNSRGPLGSFRREAMRAGVPTIILEAGEVCKVEPSVLAVAVHGVSNVLSHLGMTDQPGAELPPQQIINKTLWVRAERGGFLEFHVSPGEVVRKDQPLATNNSLFGAEHNVLVSPIDAVVIGMTTLPAATPGEPVIHLGQIPTELAKSITSPKIESESDPLHDQAMEDLATNIMVTSREEDVED</sequence>
<dbReference type="Proteomes" id="UP000320672">
    <property type="component" value="Chromosome"/>
</dbReference>
<dbReference type="SUPFAM" id="SSF53187">
    <property type="entry name" value="Zn-dependent exopeptidases"/>
    <property type="match status" value="1"/>
</dbReference>
<keyword evidence="4" id="KW-0862">Zinc</keyword>
<dbReference type="InterPro" id="IPR053138">
    <property type="entry name" value="N-alpha-Ac-DABA_deacetylase"/>
</dbReference>
<proteinExistence type="predicted"/>
<dbReference type="Gene3D" id="3.40.630.10">
    <property type="entry name" value="Zn peptidases"/>
    <property type="match status" value="1"/>
</dbReference>